<dbReference type="AlphaFoldDB" id="A0A8H3A6E8"/>
<name>A0A8H3A6E8_9AGAM</name>
<proteinExistence type="predicted"/>
<gene>
    <name evidence="1" type="ORF">RDB_LOCUS24338</name>
</gene>
<organism evidence="1 2">
    <name type="scientific">Rhizoctonia solani</name>
    <dbReference type="NCBI Taxonomy" id="456999"/>
    <lineage>
        <taxon>Eukaryota</taxon>
        <taxon>Fungi</taxon>
        <taxon>Dikarya</taxon>
        <taxon>Basidiomycota</taxon>
        <taxon>Agaricomycotina</taxon>
        <taxon>Agaricomycetes</taxon>
        <taxon>Cantharellales</taxon>
        <taxon>Ceratobasidiaceae</taxon>
        <taxon>Rhizoctonia</taxon>
    </lineage>
</organism>
<sequence>MGLSNRGDGLGEDHRYGPKLEQYLRAGYFDLSQHEPPSHDKTLEVIEAIRDGLNVTYEDFQTILSMEKSPACHNLYRLLSTPDDTFIGLFPACVNLLRVYCNAEGNGILDHAYGFLCLRVMSLVVQLSMLAYNEWKGLRWFERFYLATAELPEGQFVHSTLDQHMEQLYDWAKELDPKDRDVILFACNIPDVEFIVEKLWSARDKFLLAARWATHLFPRMGVMLDTMRALFAAPQLDASIPMSTWTISDDDPTWVRFLDLVTRYSLCCDELEESRTAPMLRKFPKAAKEAFSRSSSITPVNELDAT</sequence>
<evidence type="ECO:0000313" key="1">
    <source>
        <dbReference type="EMBL" id="CAE6411715.1"/>
    </source>
</evidence>
<reference evidence="1" key="1">
    <citation type="submission" date="2021-01" db="EMBL/GenBank/DDBJ databases">
        <authorList>
            <person name="Kaushik A."/>
        </authorList>
    </citation>
    <scope>NUCLEOTIDE SEQUENCE</scope>
    <source>
        <strain evidence="1">AG3-T5</strain>
    </source>
</reference>
<comment type="caution">
    <text evidence="1">The sequence shown here is derived from an EMBL/GenBank/DDBJ whole genome shotgun (WGS) entry which is preliminary data.</text>
</comment>
<evidence type="ECO:0000313" key="2">
    <source>
        <dbReference type="Proteomes" id="UP000663841"/>
    </source>
</evidence>
<accession>A0A8H3A6E8</accession>
<protein>
    <submittedName>
        <fullName evidence="1">Uncharacterized protein</fullName>
    </submittedName>
</protein>
<dbReference type="Proteomes" id="UP000663841">
    <property type="component" value="Unassembled WGS sequence"/>
</dbReference>
<dbReference type="EMBL" id="CAJMWW010000064">
    <property type="protein sequence ID" value="CAE6411715.1"/>
    <property type="molecule type" value="Genomic_DNA"/>
</dbReference>